<evidence type="ECO:0000256" key="2">
    <source>
        <dbReference type="SAM" id="Phobius"/>
    </source>
</evidence>
<reference evidence="3" key="1">
    <citation type="journal article" date="2020" name="Nature">
        <title>Giant virus diversity and host interactions through global metagenomics.</title>
        <authorList>
            <person name="Schulz F."/>
            <person name="Roux S."/>
            <person name="Paez-Espino D."/>
            <person name="Jungbluth S."/>
            <person name="Walsh D.A."/>
            <person name="Denef V.J."/>
            <person name="McMahon K.D."/>
            <person name="Konstantinidis K.T."/>
            <person name="Eloe-Fadrosh E.A."/>
            <person name="Kyrpides N.C."/>
            <person name="Woyke T."/>
        </authorList>
    </citation>
    <scope>NUCLEOTIDE SEQUENCE</scope>
    <source>
        <strain evidence="3">GVMAG-M-3300023174-189</strain>
    </source>
</reference>
<accession>A0A6C0DJU9</accession>
<keyword evidence="2" id="KW-1133">Transmembrane helix</keyword>
<name>A0A6C0DJU9_9ZZZZ</name>
<dbReference type="EMBL" id="MN739626">
    <property type="protein sequence ID" value="QHT16797.1"/>
    <property type="molecule type" value="Genomic_DNA"/>
</dbReference>
<keyword evidence="2" id="KW-0812">Transmembrane</keyword>
<organism evidence="3">
    <name type="scientific">viral metagenome</name>
    <dbReference type="NCBI Taxonomy" id="1070528"/>
    <lineage>
        <taxon>unclassified sequences</taxon>
        <taxon>metagenomes</taxon>
        <taxon>organismal metagenomes</taxon>
    </lineage>
</organism>
<feature type="transmembrane region" description="Helical" evidence="2">
    <location>
        <begin position="15"/>
        <end position="36"/>
    </location>
</feature>
<evidence type="ECO:0000313" key="3">
    <source>
        <dbReference type="EMBL" id="QHT16797.1"/>
    </source>
</evidence>
<dbReference type="AlphaFoldDB" id="A0A6C0DJU9"/>
<feature type="compositionally biased region" description="Polar residues" evidence="1">
    <location>
        <begin position="45"/>
        <end position="59"/>
    </location>
</feature>
<proteinExistence type="predicted"/>
<protein>
    <submittedName>
        <fullName evidence="3">Uncharacterized protein</fullName>
    </submittedName>
</protein>
<feature type="region of interest" description="Disordered" evidence="1">
    <location>
        <begin position="45"/>
        <end position="97"/>
    </location>
</feature>
<sequence>MDVLAQAQTLVVEHAFTIGIGLLVAVLIAAGVWFWMSRSSSKSPVLQNQARVNEATTEPSAPELPSQEQLEEMARYREQMESQQQAQGDNQMPSSNE</sequence>
<feature type="compositionally biased region" description="Polar residues" evidence="1">
    <location>
        <begin position="81"/>
        <end position="97"/>
    </location>
</feature>
<evidence type="ECO:0000256" key="1">
    <source>
        <dbReference type="SAM" id="MobiDB-lite"/>
    </source>
</evidence>
<keyword evidence="2" id="KW-0472">Membrane</keyword>